<reference evidence="6" key="2">
    <citation type="submission" date="2015-01" db="EMBL/GenBank/DDBJ databases">
        <title>Evolutionary Origins and Diversification of the Mycorrhizal Mutualists.</title>
        <authorList>
            <consortium name="DOE Joint Genome Institute"/>
            <consortium name="Mycorrhizal Genomics Consortium"/>
            <person name="Kohler A."/>
            <person name="Kuo A."/>
            <person name="Nagy L.G."/>
            <person name="Floudas D."/>
            <person name="Copeland A."/>
            <person name="Barry K.W."/>
            <person name="Cichocki N."/>
            <person name="Veneault-Fourrey C."/>
            <person name="LaButti K."/>
            <person name="Lindquist E.A."/>
            <person name="Lipzen A."/>
            <person name="Lundell T."/>
            <person name="Morin E."/>
            <person name="Murat C."/>
            <person name="Riley R."/>
            <person name="Ohm R."/>
            <person name="Sun H."/>
            <person name="Tunlid A."/>
            <person name="Henrissat B."/>
            <person name="Grigoriev I.V."/>
            <person name="Hibbett D.S."/>
            <person name="Martin F."/>
        </authorList>
    </citation>
    <scope>NUCLEOTIDE SEQUENCE [LARGE SCALE GENOMIC DNA]</scope>
    <source>
        <strain evidence="6">Zn</strain>
    </source>
</reference>
<dbReference type="Gene3D" id="3.10.450.50">
    <property type="match status" value="2"/>
</dbReference>
<dbReference type="InterPro" id="IPR049884">
    <property type="entry name" value="Scytalone_dh"/>
</dbReference>
<dbReference type="InterPro" id="IPR037401">
    <property type="entry name" value="SnoaL-like"/>
</dbReference>
<reference evidence="5 6" key="1">
    <citation type="submission" date="2014-04" db="EMBL/GenBank/DDBJ databases">
        <authorList>
            <consortium name="DOE Joint Genome Institute"/>
            <person name="Kuo A."/>
            <person name="Martino E."/>
            <person name="Perotto S."/>
            <person name="Kohler A."/>
            <person name="Nagy L.G."/>
            <person name="Floudas D."/>
            <person name="Copeland A."/>
            <person name="Barry K.W."/>
            <person name="Cichocki N."/>
            <person name="Veneault-Fourrey C."/>
            <person name="LaButti K."/>
            <person name="Lindquist E.A."/>
            <person name="Lipzen A."/>
            <person name="Lundell T."/>
            <person name="Morin E."/>
            <person name="Murat C."/>
            <person name="Sun H."/>
            <person name="Tunlid A."/>
            <person name="Henrissat B."/>
            <person name="Grigoriev I.V."/>
            <person name="Hibbett D.S."/>
            <person name="Martin F."/>
            <person name="Nordberg H.P."/>
            <person name="Cantor M.N."/>
            <person name="Hua S.X."/>
        </authorList>
    </citation>
    <scope>NUCLEOTIDE SEQUENCE [LARGE SCALE GENOMIC DNA]</scope>
    <source>
        <strain evidence="5 6">Zn</strain>
    </source>
</reference>
<dbReference type="HOGENOM" id="CLU_785499_0_0_1"/>
<dbReference type="AlphaFoldDB" id="A0A0C3HH65"/>
<evidence type="ECO:0000256" key="2">
    <source>
        <dbReference type="ARBA" id="ARBA00023239"/>
    </source>
</evidence>
<feature type="domain" description="SnoaL-like" evidence="4">
    <location>
        <begin position="243"/>
        <end position="342"/>
    </location>
</feature>
<comment type="similarity">
    <text evidence="1">Belongs to the scytalone dehydratase family.</text>
</comment>
<dbReference type="OrthoDB" id="5281072at2759"/>
<evidence type="ECO:0000313" key="6">
    <source>
        <dbReference type="Proteomes" id="UP000054321"/>
    </source>
</evidence>
<dbReference type="InParanoid" id="A0A0C3HH65"/>
<dbReference type="Proteomes" id="UP000054321">
    <property type="component" value="Unassembled WGS sequence"/>
</dbReference>
<dbReference type="Pfam" id="PF13577">
    <property type="entry name" value="SnoaL_4"/>
    <property type="match status" value="1"/>
</dbReference>
<evidence type="ECO:0000259" key="3">
    <source>
        <dbReference type="Pfam" id="PF02982"/>
    </source>
</evidence>
<proteinExistence type="inferred from homology"/>
<protein>
    <submittedName>
        <fullName evidence="5">Uncharacterized protein</fullName>
    </submittedName>
</protein>
<sequence length="353" mass="39470">MGAKQSVLASKEKASQQISFEDFLGLNTCLYEWADSYDSKDWDRLRQCIAPTLRIDYRSFLDKIWEAMPAEEFVKMISDPAVLGNPLLKTQHFIGGTRWEKVSDNEVVGYHQLRVPHQKYASALMDEVAVKGHAHSANKHWYRKVDGVWKFAGLMPDIRWSEYNFDQVFADGRDNFGDKKEATRAVAEAVAVGLAFAKSIEHGGAEKEKTPQLITGNQIPKHTRNNSHTPNLQMAYPQPLSGLTTRERIADLVVRACFGLDTIDKVIWESAWATDPDIALGISGSMMTGMDAINRNCFNSVSLMGTHHLVSSIRIDVKGGVDTAHVTANALAQYFRAGEGRQDNATGWREPRI</sequence>
<evidence type="ECO:0000256" key="1">
    <source>
        <dbReference type="ARBA" id="ARBA00008584"/>
    </source>
</evidence>
<name>A0A0C3HH65_OIDMZ</name>
<dbReference type="SUPFAM" id="SSF54427">
    <property type="entry name" value="NTF2-like"/>
    <property type="match status" value="2"/>
</dbReference>
<evidence type="ECO:0000313" key="5">
    <source>
        <dbReference type="EMBL" id="KIN01667.1"/>
    </source>
</evidence>
<dbReference type="CDD" id="cd00531">
    <property type="entry name" value="NTF2_like"/>
    <property type="match status" value="1"/>
</dbReference>
<dbReference type="InterPro" id="IPR032710">
    <property type="entry name" value="NTF2-like_dom_sf"/>
</dbReference>
<keyword evidence="6" id="KW-1185">Reference proteome</keyword>
<accession>A0A0C3HH65</accession>
<keyword evidence="2" id="KW-0456">Lyase</keyword>
<dbReference type="Pfam" id="PF02982">
    <property type="entry name" value="Scytalone_dh"/>
    <property type="match status" value="1"/>
</dbReference>
<dbReference type="STRING" id="913774.A0A0C3HH65"/>
<evidence type="ECO:0000259" key="4">
    <source>
        <dbReference type="Pfam" id="PF13577"/>
    </source>
</evidence>
<feature type="domain" description="Scytalone dehydratase-like" evidence="3">
    <location>
        <begin position="18"/>
        <end position="176"/>
    </location>
</feature>
<gene>
    <name evidence="5" type="ORF">OIDMADRAFT_144341</name>
</gene>
<dbReference type="EMBL" id="KN832875">
    <property type="protein sequence ID" value="KIN01667.1"/>
    <property type="molecule type" value="Genomic_DNA"/>
</dbReference>
<dbReference type="GO" id="GO:0016829">
    <property type="term" value="F:lyase activity"/>
    <property type="evidence" value="ECO:0007669"/>
    <property type="project" value="UniProtKB-KW"/>
</dbReference>
<organism evidence="5 6">
    <name type="scientific">Oidiodendron maius (strain Zn)</name>
    <dbReference type="NCBI Taxonomy" id="913774"/>
    <lineage>
        <taxon>Eukaryota</taxon>
        <taxon>Fungi</taxon>
        <taxon>Dikarya</taxon>
        <taxon>Ascomycota</taxon>
        <taxon>Pezizomycotina</taxon>
        <taxon>Leotiomycetes</taxon>
        <taxon>Leotiomycetes incertae sedis</taxon>
        <taxon>Myxotrichaceae</taxon>
        <taxon>Oidiodendron</taxon>
    </lineage>
</organism>